<proteinExistence type="evidence at transcript level"/>
<feature type="region of interest" description="Disordered" evidence="1">
    <location>
        <begin position="78"/>
        <end position="107"/>
    </location>
</feature>
<feature type="compositionally biased region" description="Basic residues" evidence="1">
    <location>
        <begin position="78"/>
        <end position="90"/>
    </location>
</feature>
<evidence type="ECO:0000313" key="3">
    <source>
        <dbReference type="EMBL" id="JAC05700.1"/>
    </source>
</evidence>
<dbReference type="GeneID" id="101460960"/>
<feature type="region of interest" description="Disordered" evidence="1">
    <location>
        <begin position="413"/>
        <end position="449"/>
    </location>
</feature>
<feature type="signal peptide" evidence="2">
    <location>
        <begin position="1"/>
        <end position="23"/>
    </location>
</feature>
<evidence type="ECO:0000256" key="1">
    <source>
        <dbReference type="SAM" id="MobiDB-lite"/>
    </source>
</evidence>
<dbReference type="EMBL" id="GAMC01000856">
    <property type="protein sequence ID" value="JAC05700.1"/>
    <property type="molecule type" value="mRNA"/>
</dbReference>
<dbReference type="KEGG" id="ccat:101460960"/>
<feature type="compositionally biased region" description="Polar residues" evidence="1">
    <location>
        <begin position="91"/>
        <end position="101"/>
    </location>
</feature>
<feature type="compositionally biased region" description="Basic and acidic residues" evidence="1">
    <location>
        <begin position="438"/>
        <end position="449"/>
    </location>
</feature>
<keyword evidence="2" id="KW-0732">Signal</keyword>
<dbReference type="AlphaFoldDB" id="W8CE41"/>
<accession>W8CE41</accession>
<protein>
    <submittedName>
        <fullName evidence="3">Uncharacterized protein</fullName>
    </submittedName>
</protein>
<name>W8CE41_CERCA</name>
<organism evidence="3">
    <name type="scientific">Ceratitis capitata</name>
    <name type="common">Mediterranean fruit fly</name>
    <name type="synonym">Tephritis capitata</name>
    <dbReference type="NCBI Taxonomy" id="7213"/>
    <lineage>
        <taxon>Eukaryota</taxon>
        <taxon>Metazoa</taxon>
        <taxon>Ecdysozoa</taxon>
        <taxon>Arthropoda</taxon>
        <taxon>Hexapoda</taxon>
        <taxon>Insecta</taxon>
        <taxon>Pterygota</taxon>
        <taxon>Neoptera</taxon>
        <taxon>Endopterygota</taxon>
        <taxon>Diptera</taxon>
        <taxon>Brachycera</taxon>
        <taxon>Muscomorpha</taxon>
        <taxon>Tephritoidea</taxon>
        <taxon>Tephritidae</taxon>
        <taxon>Ceratitis</taxon>
        <taxon>Ceratitis</taxon>
    </lineage>
</organism>
<evidence type="ECO:0000256" key="2">
    <source>
        <dbReference type="SAM" id="SignalP"/>
    </source>
</evidence>
<reference evidence="3" key="1">
    <citation type="submission" date="2013-07" db="EMBL/GenBank/DDBJ databases">
        <authorList>
            <person name="Geib S."/>
        </authorList>
    </citation>
    <scope>NUCLEOTIDE SEQUENCE</scope>
</reference>
<dbReference type="RefSeq" id="XP_004523722.1">
    <property type="nucleotide sequence ID" value="XM_004523665.3"/>
</dbReference>
<sequence length="715" mass="81968">MNFQMSVLPLLIALLFVCTLADGTKYDKSENTNGNTTVIEASSIENESKNTLQNNLNKDSSIVNTTKVFEKLASYPKKVHSLKKRPRKTPTAHSSLAPAQNTKTKRKKVTDVTAAFKDLPTDDLEFIKELDQQFQLHGEMITIKVEHDNSTEVDKQNSKRTIDGELGYGAYQVHNGYEYMRPKFMFYPYSQHNIPADAPGYYPPKTDISIQPSYSYELQAQSYVQEQAHDAEQTTKVLDVPQHVKESHVGNEEPVIVLRIPGPTKYASHLQSLLQQYLEIRAAQYLRILEESELQNHQKYQTQSQQHLEYEQQVKEQLLQHHQHQPQQQQEQHVQLYDQKAHQQHAVIPEHAQVEPTIDLQPPIHQEPVVHQQQADEIEQGYSPEVAFAHQAAPTPRPVVYPEIDNIYHGYKGKSHAAAPQQQHELQQPQHVKYAPQHQEEETLPQHHQREQGYFVPAPQQPAAVQQFYYTPHAQFGIQDTQHYQNVYFMALAPQSATYQGHSTHAAHGATLQNQPIYVQEEEIGRGLEQQQHEHKQNELVVSHATVGALAENNPRQTHTKVIYTHNSEKGAADYAGSYTLPSIRPYERHSAAYHQQQLLYDQQQQNEHLRQEQQGQQFLEQQQFDSEPSQPYVSSEHEQRSAAIKPQPFNYHAHKTNRRVNRKRGAPALKATTATTTDVQVDEHLQKIRDFVRENLGAQMSTAVEFKTTAVVES</sequence>
<feature type="chain" id="PRO_5004907130" evidence="2">
    <location>
        <begin position="24"/>
        <end position="715"/>
    </location>
</feature>
<dbReference type="OrthoDB" id="6611181at2759"/>
<feature type="compositionally biased region" description="Low complexity" evidence="1">
    <location>
        <begin position="416"/>
        <end position="431"/>
    </location>
</feature>
<reference evidence="3" key="2">
    <citation type="journal article" date="2014" name="BMC Genomics">
        <title>A genomic perspective to assessing quality of mass-reared SIT flies used in Mediterranean fruit fly (Ceratitis capitata) eradication in California.</title>
        <authorList>
            <person name="Calla B."/>
            <person name="Hall B."/>
            <person name="Hou S."/>
            <person name="Geib S.M."/>
        </authorList>
    </citation>
    <scope>NUCLEOTIDE SEQUENCE</scope>
</reference>